<feature type="domain" description="TMC" evidence="7">
    <location>
        <begin position="493"/>
        <end position="598"/>
    </location>
</feature>
<evidence type="ECO:0000313" key="8">
    <source>
        <dbReference type="EMBL" id="CAI9725699.1"/>
    </source>
</evidence>
<dbReference type="PANTHER" id="PTHR23302">
    <property type="entry name" value="TRANSMEMBRANE CHANNEL-RELATED"/>
    <property type="match status" value="1"/>
</dbReference>
<proteinExistence type="inferred from homology"/>
<comment type="similarity">
    <text evidence="2">Belongs to the TMC family.</text>
</comment>
<accession>A0AA36B1R6</accession>
<feature type="transmembrane region" description="Helical" evidence="6">
    <location>
        <begin position="670"/>
        <end position="690"/>
    </location>
</feature>
<evidence type="ECO:0000256" key="5">
    <source>
        <dbReference type="ARBA" id="ARBA00023136"/>
    </source>
</evidence>
<evidence type="ECO:0000256" key="3">
    <source>
        <dbReference type="ARBA" id="ARBA00022692"/>
    </source>
</evidence>
<evidence type="ECO:0000256" key="6">
    <source>
        <dbReference type="SAM" id="Phobius"/>
    </source>
</evidence>
<evidence type="ECO:0000256" key="4">
    <source>
        <dbReference type="ARBA" id="ARBA00022989"/>
    </source>
</evidence>
<feature type="transmembrane region" description="Helical" evidence="6">
    <location>
        <begin position="502"/>
        <end position="527"/>
    </location>
</feature>
<dbReference type="EMBL" id="OX597820">
    <property type="protein sequence ID" value="CAI9725699.1"/>
    <property type="molecule type" value="Genomic_DNA"/>
</dbReference>
<organism evidence="8 9">
    <name type="scientific">Octopus vulgaris</name>
    <name type="common">Common octopus</name>
    <dbReference type="NCBI Taxonomy" id="6645"/>
    <lineage>
        <taxon>Eukaryota</taxon>
        <taxon>Metazoa</taxon>
        <taxon>Spiralia</taxon>
        <taxon>Lophotrochozoa</taxon>
        <taxon>Mollusca</taxon>
        <taxon>Cephalopoda</taxon>
        <taxon>Coleoidea</taxon>
        <taxon>Octopodiformes</taxon>
        <taxon>Octopoda</taxon>
        <taxon>Incirrata</taxon>
        <taxon>Octopodidae</taxon>
        <taxon>Octopus</taxon>
    </lineage>
</organism>
<feature type="transmembrane region" description="Helical" evidence="6">
    <location>
        <begin position="386"/>
        <end position="408"/>
    </location>
</feature>
<dbReference type="Pfam" id="PF07810">
    <property type="entry name" value="TMC"/>
    <property type="match status" value="1"/>
</dbReference>
<protein>
    <submittedName>
        <fullName evidence="8">Channel 7 isoform X3</fullName>
    </submittedName>
</protein>
<feature type="transmembrane region" description="Helical" evidence="6">
    <location>
        <begin position="428"/>
        <end position="447"/>
    </location>
</feature>
<dbReference type="PANTHER" id="PTHR23302:SF43">
    <property type="entry name" value="TMC DOMAIN-CONTAINING PROTEIN"/>
    <property type="match status" value="1"/>
</dbReference>
<keyword evidence="4 6" id="KW-1133">Transmembrane helix</keyword>
<feature type="transmembrane region" description="Helical" evidence="6">
    <location>
        <begin position="295"/>
        <end position="316"/>
    </location>
</feature>
<dbReference type="GO" id="GO:0008381">
    <property type="term" value="F:mechanosensitive monoatomic ion channel activity"/>
    <property type="evidence" value="ECO:0007669"/>
    <property type="project" value="TreeGrafter"/>
</dbReference>
<sequence>MATGGYEYAMPFGNDNGAYLNEMNQGESNYELNDVGSSQFSPSPADSFTEQLIQNLPSNRLMTELTKTKEGTLRSRSRSTGSTMRKRKTFRSKSLMYKTVRMRQKATSEDILQKLESDELIDDGYLTSDGKEALNAMPVNLSNKREVIQSLTDTIRSKEKTLSADVWLRSNVQGSWSRFKRRLRNMSYYIGLWQSAIKKIEGLFGSSVTSYFLFLKWLFLLNIFTFFLMFCFQVLPQLLYRFLQMTPSGYKNNSEFEAVNIFNGKGWMADTELFYGFYTNETIFISDATYLMPYAYFYSAIVNYLLILGAMFYSIARSYKENYIEATTEDNFYFVTKMFTIWDYSVISRDAAALRHRSIHNEIKEYLSEFKDSKKEKDFDLKMKIFLLRLLSHILVLGLISGCGYVVYYLSTFLKDKTSNEILQDFGVPVLMSASNLLLPLIFTAITHLESYELPQTNLYVTMVRTMLLSIVNMAMLCLYWSMKVIRNGSTQCWETFISQEIYRLVVVDFFFTILYTLVFEVTWFVLHSCQALSASPKFNIATTTLDLVYSQALCWLGLFYAPLMPLLMVVKLFFIFHIKWASVICCCSPSKMIWRASRTHTIFLGVLLLYFVLTVVAVAISIYYNKPSVACGPFSQMDTAYDLVSLMVEKWQSSNLYLKKIVRFISQRGFIFVVLIIFCVIAYYSHILLTSHRKMVKLLKYQLDLEGKNKQFLLTLMNKERQADDAKSGRRS</sequence>
<dbReference type="AlphaFoldDB" id="A0AA36B1R6"/>
<comment type="subcellular location">
    <subcellularLocation>
        <location evidence="1">Membrane</location>
        <topology evidence="1">Multi-pass membrane protein</topology>
    </subcellularLocation>
</comment>
<feature type="transmembrane region" description="Helical" evidence="6">
    <location>
        <begin position="602"/>
        <end position="625"/>
    </location>
</feature>
<dbReference type="InterPro" id="IPR012496">
    <property type="entry name" value="TMC_dom"/>
</dbReference>
<keyword evidence="9" id="KW-1185">Reference proteome</keyword>
<dbReference type="GO" id="GO:0005886">
    <property type="term" value="C:plasma membrane"/>
    <property type="evidence" value="ECO:0007669"/>
    <property type="project" value="InterPro"/>
</dbReference>
<dbReference type="InterPro" id="IPR038900">
    <property type="entry name" value="TMC"/>
</dbReference>
<evidence type="ECO:0000259" key="7">
    <source>
        <dbReference type="Pfam" id="PF07810"/>
    </source>
</evidence>
<gene>
    <name evidence="8" type="ORF">OCTVUL_1B001360</name>
</gene>
<keyword evidence="5 6" id="KW-0472">Membrane</keyword>
<feature type="transmembrane region" description="Helical" evidence="6">
    <location>
        <begin position="213"/>
        <end position="235"/>
    </location>
</feature>
<evidence type="ECO:0000256" key="2">
    <source>
        <dbReference type="ARBA" id="ARBA00006510"/>
    </source>
</evidence>
<feature type="transmembrane region" description="Helical" evidence="6">
    <location>
        <begin position="459"/>
        <end position="482"/>
    </location>
</feature>
<name>A0AA36B1R6_OCTVU</name>
<dbReference type="Proteomes" id="UP001162480">
    <property type="component" value="Chromosome 7"/>
</dbReference>
<evidence type="ECO:0000256" key="1">
    <source>
        <dbReference type="ARBA" id="ARBA00004141"/>
    </source>
</evidence>
<reference evidence="8" key="1">
    <citation type="submission" date="2023-08" db="EMBL/GenBank/DDBJ databases">
        <authorList>
            <person name="Alioto T."/>
            <person name="Alioto T."/>
            <person name="Gomez Garrido J."/>
        </authorList>
    </citation>
    <scope>NUCLEOTIDE SEQUENCE</scope>
</reference>
<evidence type="ECO:0000313" key="9">
    <source>
        <dbReference type="Proteomes" id="UP001162480"/>
    </source>
</evidence>
<keyword evidence="3 6" id="KW-0812">Transmembrane</keyword>